<dbReference type="RefSeq" id="WP_187525613.1">
    <property type="nucleotide sequence ID" value="NZ_JACRTA010000003.1"/>
</dbReference>
<evidence type="ECO:0000313" key="10">
    <source>
        <dbReference type="EMBL" id="MBC8569059.1"/>
    </source>
</evidence>
<feature type="transmembrane region" description="Helical" evidence="8">
    <location>
        <begin position="145"/>
        <end position="167"/>
    </location>
</feature>
<evidence type="ECO:0000256" key="6">
    <source>
        <dbReference type="ARBA" id="ARBA00022989"/>
    </source>
</evidence>
<accession>A0A926EB08</accession>
<sequence>MKTLFEIIKEHIMWREQILKLAKADIVKTYSGAALGWAWAIIKPTVMVLVLWFAFSIGLRANRDINGCPYILWILAGMVPWFYMSAMISQGTGAILKYRYLVTKMKFPISTIPTFVGLSKLMIHFFIIGIMLIIFIILGHFPGKYILQLPIYLLLMVIFFTFWSLFASMLSAMSKDFKNLVRSFVTPIFWLSGVMYDVNSIEVGWIKILMLFNPVSYFASGYRNTFIYETWIWQERIPFICFMIMLLVMIVAATWAYNRTVKEIPDIL</sequence>
<keyword evidence="4 8" id="KW-1003">Cell membrane</keyword>
<evidence type="ECO:0000256" key="1">
    <source>
        <dbReference type="ARBA" id="ARBA00004651"/>
    </source>
</evidence>
<evidence type="ECO:0000256" key="5">
    <source>
        <dbReference type="ARBA" id="ARBA00022692"/>
    </source>
</evidence>
<dbReference type="AlphaFoldDB" id="A0A926EB08"/>
<dbReference type="GO" id="GO:0005886">
    <property type="term" value="C:plasma membrane"/>
    <property type="evidence" value="ECO:0007669"/>
    <property type="project" value="UniProtKB-SubCell"/>
</dbReference>
<organism evidence="10 11">
    <name type="scientific">Lentihominibacter hominis</name>
    <dbReference type="NCBI Taxonomy" id="2763645"/>
    <lineage>
        <taxon>Bacteria</taxon>
        <taxon>Bacillati</taxon>
        <taxon>Bacillota</taxon>
        <taxon>Clostridia</taxon>
        <taxon>Peptostreptococcales</taxon>
        <taxon>Anaerovoracaceae</taxon>
        <taxon>Lentihominibacter</taxon>
    </lineage>
</organism>
<protein>
    <recommendedName>
        <fullName evidence="8">Transport permease protein</fullName>
    </recommendedName>
</protein>
<proteinExistence type="inferred from homology"/>
<evidence type="ECO:0000256" key="8">
    <source>
        <dbReference type="RuleBase" id="RU361157"/>
    </source>
</evidence>
<keyword evidence="5 8" id="KW-0812">Transmembrane</keyword>
<comment type="subcellular location">
    <subcellularLocation>
        <location evidence="1 8">Cell membrane</location>
        <topology evidence="1 8">Multi-pass membrane protein</topology>
    </subcellularLocation>
</comment>
<evidence type="ECO:0000259" key="9">
    <source>
        <dbReference type="PROSITE" id="PS51012"/>
    </source>
</evidence>
<dbReference type="EMBL" id="JACRTA010000003">
    <property type="protein sequence ID" value="MBC8569059.1"/>
    <property type="molecule type" value="Genomic_DNA"/>
</dbReference>
<dbReference type="Pfam" id="PF01061">
    <property type="entry name" value="ABC2_membrane"/>
    <property type="match status" value="1"/>
</dbReference>
<gene>
    <name evidence="10" type="ORF">H8692_09855</name>
</gene>
<evidence type="ECO:0000313" key="11">
    <source>
        <dbReference type="Proteomes" id="UP000610862"/>
    </source>
</evidence>
<feature type="transmembrane region" description="Helical" evidence="8">
    <location>
        <begin position="117"/>
        <end position="139"/>
    </location>
</feature>
<evidence type="ECO:0000256" key="4">
    <source>
        <dbReference type="ARBA" id="ARBA00022475"/>
    </source>
</evidence>
<name>A0A926EB08_9FIRM</name>
<dbReference type="GO" id="GO:0015920">
    <property type="term" value="P:lipopolysaccharide transport"/>
    <property type="evidence" value="ECO:0007669"/>
    <property type="project" value="TreeGrafter"/>
</dbReference>
<evidence type="ECO:0000256" key="7">
    <source>
        <dbReference type="ARBA" id="ARBA00023136"/>
    </source>
</evidence>
<dbReference type="Proteomes" id="UP000610862">
    <property type="component" value="Unassembled WGS sequence"/>
</dbReference>
<feature type="transmembrane region" description="Helical" evidence="8">
    <location>
        <begin position="70"/>
        <end position="96"/>
    </location>
</feature>
<comment type="similarity">
    <text evidence="2 8">Belongs to the ABC-2 integral membrane protein family.</text>
</comment>
<dbReference type="InterPro" id="IPR013525">
    <property type="entry name" value="ABC2_TM"/>
</dbReference>
<dbReference type="GO" id="GO:0140359">
    <property type="term" value="F:ABC-type transporter activity"/>
    <property type="evidence" value="ECO:0007669"/>
    <property type="project" value="InterPro"/>
</dbReference>
<feature type="transmembrane region" description="Helical" evidence="8">
    <location>
        <begin position="37"/>
        <end position="58"/>
    </location>
</feature>
<reference evidence="10" key="1">
    <citation type="submission" date="2020-08" db="EMBL/GenBank/DDBJ databases">
        <title>Genome public.</title>
        <authorList>
            <person name="Liu C."/>
            <person name="Sun Q."/>
        </authorList>
    </citation>
    <scope>NUCLEOTIDE SEQUENCE</scope>
    <source>
        <strain evidence="10">NSJ-24</strain>
    </source>
</reference>
<evidence type="ECO:0000256" key="2">
    <source>
        <dbReference type="ARBA" id="ARBA00007783"/>
    </source>
</evidence>
<keyword evidence="11" id="KW-1185">Reference proteome</keyword>
<keyword evidence="6 8" id="KW-1133">Transmembrane helix</keyword>
<dbReference type="PANTHER" id="PTHR30413">
    <property type="entry name" value="INNER MEMBRANE TRANSPORT PERMEASE"/>
    <property type="match status" value="1"/>
</dbReference>
<feature type="transmembrane region" description="Helical" evidence="8">
    <location>
        <begin position="204"/>
        <end position="225"/>
    </location>
</feature>
<dbReference type="InterPro" id="IPR047817">
    <property type="entry name" value="ABC2_TM_bact-type"/>
</dbReference>
<keyword evidence="3 8" id="KW-0813">Transport</keyword>
<evidence type="ECO:0000256" key="3">
    <source>
        <dbReference type="ARBA" id="ARBA00022448"/>
    </source>
</evidence>
<feature type="domain" description="ABC transmembrane type-2" evidence="9">
    <location>
        <begin position="35"/>
        <end position="260"/>
    </location>
</feature>
<comment type="caution">
    <text evidence="10">The sequence shown here is derived from an EMBL/GenBank/DDBJ whole genome shotgun (WGS) entry which is preliminary data.</text>
</comment>
<keyword evidence="7 8" id="KW-0472">Membrane</keyword>
<dbReference type="PANTHER" id="PTHR30413:SF10">
    <property type="entry name" value="CAPSULE POLYSACCHARIDE EXPORT INNER-MEMBRANE PROTEIN CTRC"/>
    <property type="match status" value="1"/>
</dbReference>
<dbReference type="PROSITE" id="PS51012">
    <property type="entry name" value="ABC_TM2"/>
    <property type="match status" value="1"/>
</dbReference>
<feature type="transmembrane region" description="Helical" evidence="8">
    <location>
        <begin position="237"/>
        <end position="257"/>
    </location>
</feature>